<keyword evidence="4 8" id="KW-0812">Transmembrane</keyword>
<dbReference type="EMBL" id="PPTO01000009">
    <property type="protein sequence ID" value="RDB58225.1"/>
    <property type="molecule type" value="Genomic_DNA"/>
</dbReference>
<feature type="transmembrane region" description="Helical" evidence="8">
    <location>
        <begin position="171"/>
        <end position="194"/>
    </location>
</feature>
<evidence type="ECO:0000256" key="1">
    <source>
        <dbReference type="ARBA" id="ARBA00004141"/>
    </source>
</evidence>
<dbReference type="InterPro" id="IPR003557">
    <property type="entry name" value="Cyt_c_biogenesis_CcmC"/>
</dbReference>
<dbReference type="RefSeq" id="WP_114615733.1">
    <property type="nucleotide sequence ID" value="NZ_PPTO01000009.1"/>
</dbReference>
<organism evidence="10 11">
    <name type="scientific">Slackia isoflavoniconvertens</name>
    <dbReference type="NCBI Taxonomy" id="572010"/>
    <lineage>
        <taxon>Bacteria</taxon>
        <taxon>Bacillati</taxon>
        <taxon>Actinomycetota</taxon>
        <taxon>Coriobacteriia</taxon>
        <taxon>Eggerthellales</taxon>
        <taxon>Eggerthellaceae</taxon>
        <taxon>Slackia</taxon>
    </lineage>
</organism>
<evidence type="ECO:0000256" key="4">
    <source>
        <dbReference type="ARBA" id="ARBA00022692"/>
    </source>
</evidence>
<dbReference type="AlphaFoldDB" id="A0A369LJC3"/>
<dbReference type="InterPro" id="IPR045062">
    <property type="entry name" value="Cyt_c_biogenesis_CcsA/CcmC"/>
</dbReference>
<evidence type="ECO:0000259" key="9">
    <source>
        <dbReference type="Pfam" id="PF01578"/>
    </source>
</evidence>
<evidence type="ECO:0000313" key="11">
    <source>
        <dbReference type="Proteomes" id="UP000253975"/>
    </source>
</evidence>
<feature type="transmembrane region" description="Helical" evidence="8">
    <location>
        <begin position="143"/>
        <end position="159"/>
    </location>
</feature>
<reference evidence="10 11" key="1">
    <citation type="journal article" date="2018" name="Elife">
        <title>Discovery and characterization of a prevalent human gut bacterial enzyme sufficient for the inactivation of a family of plant toxins.</title>
        <authorList>
            <person name="Koppel N."/>
            <person name="Bisanz J.E."/>
            <person name="Pandelia M.E."/>
            <person name="Turnbaugh P.J."/>
            <person name="Balskus E.P."/>
        </authorList>
    </citation>
    <scope>NUCLEOTIDE SEQUENCE [LARGE SCALE GENOMIC DNA]</scope>
    <source>
        <strain evidence="10 11">OB21 GAM31</strain>
    </source>
</reference>
<feature type="transmembrane region" description="Helical" evidence="8">
    <location>
        <begin position="21"/>
        <end position="44"/>
    </location>
</feature>
<dbReference type="PANTHER" id="PTHR30071:SF1">
    <property type="entry name" value="CYTOCHROME B_B6 PROTEIN-RELATED"/>
    <property type="match status" value="1"/>
</dbReference>
<dbReference type="PRINTS" id="PR01386">
    <property type="entry name" value="CCMCBIOGNSIS"/>
</dbReference>
<dbReference type="InterPro" id="IPR002541">
    <property type="entry name" value="Cyt_c_assembly"/>
</dbReference>
<keyword evidence="7 8" id="KW-0472">Membrane</keyword>
<evidence type="ECO:0000313" key="10">
    <source>
        <dbReference type="EMBL" id="RDB58225.1"/>
    </source>
</evidence>
<comment type="subcellular location">
    <subcellularLocation>
        <location evidence="1">Membrane</location>
        <topology evidence="1">Multi-pass membrane protein</topology>
    </subcellularLocation>
</comment>
<keyword evidence="6 8" id="KW-1133">Transmembrane helix</keyword>
<evidence type="ECO:0000256" key="8">
    <source>
        <dbReference type="SAM" id="Phobius"/>
    </source>
</evidence>
<evidence type="ECO:0000256" key="5">
    <source>
        <dbReference type="ARBA" id="ARBA00022748"/>
    </source>
</evidence>
<evidence type="ECO:0000256" key="6">
    <source>
        <dbReference type="ARBA" id="ARBA00022989"/>
    </source>
</evidence>
<dbReference type="GO" id="GO:0005886">
    <property type="term" value="C:plasma membrane"/>
    <property type="evidence" value="ECO:0007669"/>
    <property type="project" value="TreeGrafter"/>
</dbReference>
<proteinExistence type="inferred from homology"/>
<evidence type="ECO:0000256" key="7">
    <source>
        <dbReference type="ARBA" id="ARBA00023136"/>
    </source>
</evidence>
<name>A0A369LJC3_9ACTN</name>
<evidence type="ECO:0000256" key="3">
    <source>
        <dbReference type="ARBA" id="ARBA00016463"/>
    </source>
</evidence>
<feature type="transmembrane region" description="Helical" evidence="8">
    <location>
        <begin position="109"/>
        <end position="128"/>
    </location>
</feature>
<dbReference type="GO" id="GO:0020037">
    <property type="term" value="F:heme binding"/>
    <property type="evidence" value="ECO:0007669"/>
    <property type="project" value="InterPro"/>
</dbReference>
<dbReference type="GO" id="GO:0017004">
    <property type="term" value="P:cytochrome complex assembly"/>
    <property type="evidence" value="ECO:0007669"/>
    <property type="project" value="UniProtKB-KW"/>
</dbReference>
<dbReference type="Proteomes" id="UP000253975">
    <property type="component" value="Unassembled WGS sequence"/>
</dbReference>
<dbReference type="GO" id="GO:0015232">
    <property type="term" value="F:heme transmembrane transporter activity"/>
    <property type="evidence" value="ECO:0007669"/>
    <property type="project" value="InterPro"/>
</dbReference>
<evidence type="ECO:0000256" key="2">
    <source>
        <dbReference type="ARBA" id="ARBA00005840"/>
    </source>
</evidence>
<keyword evidence="5" id="KW-0201">Cytochrome c-type biogenesis</keyword>
<sequence>MTDKPFKEPKVGGKLDAAVPWMMAVGTLLAVAGFVLTFTLAPLVNGAAVSEPQVIAGTVVANKLLISQKIFYWHVPVAISSFAAVIFSAFYGVRFLMTKRACYDVRSRICMEVALVFVLCVMASGELWERFEWGVWWTWEPRLTTYFILMLMVFAYFILRNAVEDPERRATYSAVLGILICVDVPICFMVTRIIPSSVHPVIFRTDSGLSPDMLLPFLLSLFGMMLIAFGLYRLRLRTQIMQDKVARLSDALED</sequence>
<comment type="similarity">
    <text evidence="2">Belongs to the CcmC/CycZ/HelC family.</text>
</comment>
<feature type="transmembrane region" description="Helical" evidence="8">
    <location>
        <begin position="71"/>
        <end position="97"/>
    </location>
</feature>
<dbReference type="PANTHER" id="PTHR30071">
    <property type="entry name" value="HEME EXPORTER PROTEIN C"/>
    <property type="match status" value="1"/>
</dbReference>
<protein>
    <recommendedName>
        <fullName evidence="3">Heme exporter protein C</fullName>
    </recommendedName>
</protein>
<feature type="domain" description="Cytochrome c assembly protein" evidence="9">
    <location>
        <begin position="31"/>
        <end position="199"/>
    </location>
</feature>
<comment type="caution">
    <text evidence="10">The sequence shown here is derived from an EMBL/GenBank/DDBJ whole genome shotgun (WGS) entry which is preliminary data.</text>
</comment>
<gene>
    <name evidence="10" type="ORF">C1881_06600</name>
</gene>
<dbReference type="Pfam" id="PF01578">
    <property type="entry name" value="Cytochrom_C_asm"/>
    <property type="match status" value="1"/>
</dbReference>
<feature type="transmembrane region" description="Helical" evidence="8">
    <location>
        <begin position="214"/>
        <end position="234"/>
    </location>
</feature>
<accession>A0A369LJC3</accession>